<feature type="domain" description="Major facilitator superfamily (MFS) profile" evidence="7">
    <location>
        <begin position="500"/>
        <end position="865"/>
    </location>
</feature>
<gene>
    <name evidence="8" type="primary">SLC18A2</name>
    <name evidence="8" type="ORF">BLAG_LOCUS2266</name>
</gene>
<keyword evidence="2" id="KW-0813">Transport</keyword>
<dbReference type="GO" id="GO:0043195">
    <property type="term" value="C:terminal bouton"/>
    <property type="evidence" value="ECO:0007669"/>
    <property type="project" value="TreeGrafter"/>
</dbReference>
<feature type="transmembrane region" description="Helical" evidence="6">
    <location>
        <begin position="619"/>
        <end position="637"/>
    </location>
</feature>
<keyword evidence="4 6" id="KW-1133">Transmembrane helix</keyword>
<name>A0A8J9YKB3_BRALA</name>
<evidence type="ECO:0000259" key="7">
    <source>
        <dbReference type="PROSITE" id="PS50850"/>
    </source>
</evidence>
<accession>A0A8J9YKB3</accession>
<organism evidence="8 9">
    <name type="scientific">Branchiostoma lanceolatum</name>
    <name type="common">Common lancelet</name>
    <name type="synonym">Amphioxus lanceolatum</name>
    <dbReference type="NCBI Taxonomy" id="7740"/>
    <lineage>
        <taxon>Eukaryota</taxon>
        <taxon>Metazoa</taxon>
        <taxon>Chordata</taxon>
        <taxon>Cephalochordata</taxon>
        <taxon>Leptocardii</taxon>
        <taxon>Amphioxiformes</taxon>
        <taxon>Branchiostomatidae</taxon>
        <taxon>Branchiostoma</taxon>
    </lineage>
</organism>
<keyword evidence="3 6" id="KW-0812">Transmembrane</keyword>
<reference evidence="8" key="1">
    <citation type="submission" date="2022-01" db="EMBL/GenBank/DDBJ databases">
        <authorList>
            <person name="Braso-Vives M."/>
        </authorList>
    </citation>
    <scope>NUCLEOTIDE SEQUENCE</scope>
</reference>
<evidence type="ECO:0000256" key="2">
    <source>
        <dbReference type="ARBA" id="ARBA00022448"/>
    </source>
</evidence>
<feature type="transmembrane region" description="Helical" evidence="6">
    <location>
        <begin position="813"/>
        <end position="832"/>
    </location>
</feature>
<protein>
    <submittedName>
        <fullName evidence="8">SLC18A2 protein</fullName>
    </submittedName>
</protein>
<dbReference type="InterPro" id="IPR027974">
    <property type="entry name" value="DUF4470"/>
</dbReference>
<dbReference type="SUPFAM" id="SSF103473">
    <property type="entry name" value="MFS general substrate transporter"/>
    <property type="match status" value="2"/>
</dbReference>
<dbReference type="GO" id="GO:0005335">
    <property type="term" value="F:serotonin:sodium:chloride symporter activity"/>
    <property type="evidence" value="ECO:0007669"/>
    <property type="project" value="TreeGrafter"/>
</dbReference>
<evidence type="ECO:0000256" key="3">
    <source>
        <dbReference type="ARBA" id="ARBA00022692"/>
    </source>
</evidence>
<comment type="subcellular location">
    <subcellularLocation>
        <location evidence="1">Membrane</location>
        <topology evidence="1">Multi-pass membrane protein</topology>
    </subcellularLocation>
</comment>
<feature type="transmembrane region" description="Helical" evidence="6">
    <location>
        <begin position="783"/>
        <end position="801"/>
    </location>
</feature>
<dbReference type="OrthoDB" id="5282002at2759"/>
<proteinExistence type="predicted"/>
<sequence>MQKKQKLASFPYYWGNSPALDLIKIDQNEGEYPDKMAVLLAGVGNLRNVMATVAGLKQPFDGSVHFVLNDNDRQVLARNVFFLHFLWKYKGEENVAQQLTQIWYSVKIAEEEATMAQESLTELLSLPGGTDTLCGDRVTMSAEQFSQIRPVFELWLSLLTGEKVLQMTPQEQLRLTYQIPSAADGVDMFLHCIPKRHRSAANDWFTRGILLPRSDPRRKRAFRDNLTLAAWTPDVTPLYRAVQMLQGIPISMTAQYVGEIAAAINDDGVPFSEWDYLEVKAKYHQHDLLKMYSHYMFNVSDYINYPVLLETLRPLLRKENSKSVIITESINWTLYFPTEEVIPPFLRNMSLWKDLFQHAIEDLRHEPDRPGWAKGEADQQSTLRNATNTSIVEYLDNWELFNQYLRAALLVHKCPEFSHPVFSTKDVPKMSEVRNVSGMKMRDFLQELNTVCPFRHRINARRVNLLNGHERMLEFAVTLADMSQSSRDRFDNFRKSDVLVVFVAILAVFGDTILDTVVDPIMPDYLYRLEHPNYTGDIITHFAAYEKHTTSGNMQTPESCNLGATCPAVNTSQSELSQRAKELELQSIRLGILYAAKSTVALVTNPIAGVMTDRFGTNVPLYTGLVIVFSSTIAYAFSKSYTTLFVSRVIQGVGTSFSNVAAFAMVIAVFHDKEDRAKNVGFVNTGRNFGVLVGPVIGGVMYQFVGYSSPFLLIAGMTLVDGLLRLLLPKRETAPNDEDGDYSIFNLLKDPYVMTTAGITSTTLITETGYLADIRHGSRYGTAYAIAENAICLGIAVGLASSGTLLNALGFPWMMRTAGLLNVLLSPAALLLRNPPKRQEKFKLAIVYKEENQLETLSYKPQPLD</sequence>
<evidence type="ECO:0000256" key="6">
    <source>
        <dbReference type="SAM" id="Phobius"/>
    </source>
</evidence>
<dbReference type="Pfam" id="PF07690">
    <property type="entry name" value="MFS_1"/>
    <property type="match status" value="1"/>
</dbReference>
<dbReference type="PANTHER" id="PTHR23506">
    <property type="entry name" value="GH10249P"/>
    <property type="match status" value="1"/>
</dbReference>
<dbReference type="InterPro" id="IPR011701">
    <property type="entry name" value="MFS"/>
</dbReference>
<dbReference type="AlphaFoldDB" id="A0A8J9YKB3"/>
<dbReference type="GO" id="GO:0015842">
    <property type="term" value="P:aminergic neurotransmitter loading into synaptic vesicle"/>
    <property type="evidence" value="ECO:0007669"/>
    <property type="project" value="TreeGrafter"/>
</dbReference>
<dbReference type="Pfam" id="PF14737">
    <property type="entry name" value="DUF4470"/>
    <property type="match status" value="1"/>
</dbReference>
<dbReference type="Gene3D" id="1.20.1250.20">
    <property type="entry name" value="MFS general substrate transporter like domains"/>
    <property type="match status" value="2"/>
</dbReference>
<evidence type="ECO:0000256" key="4">
    <source>
        <dbReference type="ARBA" id="ARBA00022989"/>
    </source>
</evidence>
<dbReference type="InterPro" id="IPR036259">
    <property type="entry name" value="MFS_trans_sf"/>
</dbReference>
<dbReference type="PANTHER" id="PTHR23506:SF23">
    <property type="entry name" value="GH10249P"/>
    <property type="match status" value="1"/>
</dbReference>
<keyword evidence="9" id="KW-1185">Reference proteome</keyword>
<evidence type="ECO:0000313" key="8">
    <source>
        <dbReference type="EMBL" id="CAH1233515.1"/>
    </source>
</evidence>
<dbReference type="InterPro" id="IPR050930">
    <property type="entry name" value="MFS_Vesicular_Transporter"/>
</dbReference>
<dbReference type="PROSITE" id="PS50850">
    <property type="entry name" value="MFS"/>
    <property type="match status" value="1"/>
</dbReference>
<dbReference type="EMBL" id="OV696686">
    <property type="protein sequence ID" value="CAH1233515.1"/>
    <property type="molecule type" value="Genomic_DNA"/>
</dbReference>
<dbReference type="InterPro" id="IPR020846">
    <property type="entry name" value="MFS_dom"/>
</dbReference>
<feature type="transmembrane region" description="Helical" evidence="6">
    <location>
        <begin position="682"/>
        <end position="705"/>
    </location>
</feature>
<dbReference type="Proteomes" id="UP000838412">
    <property type="component" value="Chromosome 1"/>
</dbReference>
<feature type="transmembrane region" description="Helical" evidence="6">
    <location>
        <begin position="649"/>
        <end position="670"/>
    </location>
</feature>
<keyword evidence="5 6" id="KW-0472">Membrane</keyword>
<evidence type="ECO:0000313" key="9">
    <source>
        <dbReference type="Proteomes" id="UP000838412"/>
    </source>
</evidence>
<dbReference type="GO" id="GO:0030672">
    <property type="term" value="C:synaptic vesicle membrane"/>
    <property type="evidence" value="ECO:0007669"/>
    <property type="project" value="TreeGrafter"/>
</dbReference>
<evidence type="ECO:0000256" key="5">
    <source>
        <dbReference type="ARBA" id="ARBA00023136"/>
    </source>
</evidence>
<evidence type="ECO:0000256" key="1">
    <source>
        <dbReference type="ARBA" id="ARBA00004141"/>
    </source>
</evidence>